<dbReference type="PANTHER" id="PTHR43156">
    <property type="entry name" value="STAGE II SPORULATION PROTEIN E-RELATED"/>
    <property type="match status" value="1"/>
</dbReference>
<keyword evidence="2" id="KW-0472">Membrane</keyword>
<evidence type="ECO:0000256" key="2">
    <source>
        <dbReference type="SAM" id="Phobius"/>
    </source>
</evidence>
<sequence length="181" mass="18850">MGWTADEGNAMGTVTTEVWLLLPFPAALFAAVGYAVWATGRIAARERRLDAAVGVAQRAILRPGSFRIAGAAISTRYRPAGADDVIGGDLYAFADTGTGLRMLIGDVRGKGMAAAAQSAAAIDCFRDCAHGHRELTGVVAEMEARLAGELASEDFVTAVLAEFAPGRLTLANCGHPPPLHL</sequence>
<organism evidence="4 5">
    <name type="scientific">Streptomyces coryli</name>
    <dbReference type="NCBI Taxonomy" id="1128680"/>
    <lineage>
        <taxon>Bacteria</taxon>
        <taxon>Bacillati</taxon>
        <taxon>Actinomycetota</taxon>
        <taxon>Actinomycetes</taxon>
        <taxon>Kitasatosporales</taxon>
        <taxon>Streptomycetaceae</taxon>
        <taxon>Streptomyces</taxon>
    </lineage>
</organism>
<gene>
    <name evidence="4" type="ORF">G5C51_31135</name>
</gene>
<evidence type="ECO:0000259" key="3">
    <source>
        <dbReference type="Pfam" id="PF07228"/>
    </source>
</evidence>
<feature type="domain" description="PPM-type phosphatase" evidence="3">
    <location>
        <begin position="98"/>
        <end position="180"/>
    </location>
</feature>
<dbReference type="EMBL" id="JAAKZV010000198">
    <property type="protein sequence ID" value="NGN68341.1"/>
    <property type="molecule type" value="Genomic_DNA"/>
</dbReference>
<dbReference type="RefSeq" id="WP_165242200.1">
    <property type="nucleotide sequence ID" value="NZ_JAAKZV010000198.1"/>
</dbReference>
<keyword evidence="2" id="KW-0812">Transmembrane</keyword>
<keyword evidence="5" id="KW-1185">Reference proteome</keyword>
<dbReference type="AlphaFoldDB" id="A0A6G4UAX2"/>
<feature type="non-terminal residue" evidence="4">
    <location>
        <position position="181"/>
    </location>
</feature>
<dbReference type="Proteomes" id="UP000481583">
    <property type="component" value="Unassembled WGS sequence"/>
</dbReference>
<dbReference type="GO" id="GO:0016791">
    <property type="term" value="F:phosphatase activity"/>
    <property type="evidence" value="ECO:0007669"/>
    <property type="project" value="TreeGrafter"/>
</dbReference>
<name>A0A6G4UAX2_9ACTN</name>
<protein>
    <submittedName>
        <fullName evidence="4">SpoIIE family protein phosphatase</fullName>
    </submittedName>
</protein>
<proteinExistence type="predicted"/>
<evidence type="ECO:0000313" key="4">
    <source>
        <dbReference type="EMBL" id="NGN68341.1"/>
    </source>
</evidence>
<comment type="caution">
    <text evidence="4">The sequence shown here is derived from an EMBL/GenBank/DDBJ whole genome shotgun (WGS) entry which is preliminary data.</text>
</comment>
<dbReference type="InterPro" id="IPR052016">
    <property type="entry name" value="Bact_Sigma-Reg"/>
</dbReference>
<keyword evidence="2" id="KW-1133">Transmembrane helix</keyword>
<dbReference type="Gene3D" id="3.60.40.10">
    <property type="entry name" value="PPM-type phosphatase domain"/>
    <property type="match status" value="1"/>
</dbReference>
<accession>A0A6G4UAX2</accession>
<reference evidence="4 5" key="1">
    <citation type="submission" date="2020-02" db="EMBL/GenBank/DDBJ databases">
        <title>Whole-genome analyses of novel actinobacteria.</title>
        <authorList>
            <person name="Sahin N."/>
        </authorList>
    </citation>
    <scope>NUCLEOTIDE SEQUENCE [LARGE SCALE GENOMIC DNA]</scope>
    <source>
        <strain evidence="4 5">A7024</strain>
    </source>
</reference>
<dbReference type="Pfam" id="PF07228">
    <property type="entry name" value="SpoIIE"/>
    <property type="match status" value="1"/>
</dbReference>
<dbReference type="InterPro" id="IPR001932">
    <property type="entry name" value="PPM-type_phosphatase-like_dom"/>
</dbReference>
<evidence type="ECO:0000256" key="1">
    <source>
        <dbReference type="ARBA" id="ARBA00022801"/>
    </source>
</evidence>
<dbReference type="InterPro" id="IPR036457">
    <property type="entry name" value="PPM-type-like_dom_sf"/>
</dbReference>
<evidence type="ECO:0000313" key="5">
    <source>
        <dbReference type="Proteomes" id="UP000481583"/>
    </source>
</evidence>
<keyword evidence="1" id="KW-0378">Hydrolase</keyword>
<dbReference type="PANTHER" id="PTHR43156:SF2">
    <property type="entry name" value="STAGE II SPORULATION PROTEIN E"/>
    <property type="match status" value="1"/>
</dbReference>
<feature type="transmembrane region" description="Helical" evidence="2">
    <location>
        <begin position="20"/>
        <end position="39"/>
    </location>
</feature>